<evidence type="ECO:0000313" key="2">
    <source>
        <dbReference type="Proteomes" id="UP001066276"/>
    </source>
</evidence>
<keyword evidence="2" id="KW-1185">Reference proteome</keyword>
<sequence length="127" mass="14004">MFAVSRCLSFEIFWADKVIFVDGPPVAGIVNCFSVDSIHWINADDVMDCVDDDVVVDTDVDITVVTVVDDGIFDNEVISGSSEEDFPGCTPYLEGVKAQTLQFEENFLFSPLGKVSDRLMVRWGATP</sequence>
<dbReference type="EMBL" id="JANPWB010000010">
    <property type="protein sequence ID" value="KAJ1135353.1"/>
    <property type="molecule type" value="Genomic_DNA"/>
</dbReference>
<name>A0AAV7Q4V2_PLEWA</name>
<organism evidence="1 2">
    <name type="scientific">Pleurodeles waltl</name>
    <name type="common">Iberian ribbed newt</name>
    <dbReference type="NCBI Taxonomy" id="8319"/>
    <lineage>
        <taxon>Eukaryota</taxon>
        <taxon>Metazoa</taxon>
        <taxon>Chordata</taxon>
        <taxon>Craniata</taxon>
        <taxon>Vertebrata</taxon>
        <taxon>Euteleostomi</taxon>
        <taxon>Amphibia</taxon>
        <taxon>Batrachia</taxon>
        <taxon>Caudata</taxon>
        <taxon>Salamandroidea</taxon>
        <taxon>Salamandridae</taxon>
        <taxon>Pleurodelinae</taxon>
        <taxon>Pleurodeles</taxon>
    </lineage>
</organism>
<accession>A0AAV7Q4V2</accession>
<proteinExistence type="predicted"/>
<dbReference type="Proteomes" id="UP001066276">
    <property type="component" value="Chromosome 6"/>
</dbReference>
<comment type="caution">
    <text evidence="1">The sequence shown here is derived from an EMBL/GenBank/DDBJ whole genome shotgun (WGS) entry which is preliminary data.</text>
</comment>
<evidence type="ECO:0000313" key="1">
    <source>
        <dbReference type="EMBL" id="KAJ1135353.1"/>
    </source>
</evidence>
<gene>
    <name evidence="1" type="ORF">NDU88_001793</name>
</gene>
<dbReference type="AlphaFoldDB" id="A0AAV7Q4V2"/>
<protein>
    <submittedName>
        <fullName evidence="1">Uncharacterized protein</fullName>
    </submittedName>
</protein>
<reference evidence="1" key="1">
    <citation type="journal article" date="2022" name="bioRxiv">
        <title>Sequencing and chromosome-scale assembly of the giantPleurodeles waltlgenome.</title>
        <authorList>
            <person name="Brown T."/>
            <person name="Elewa A."/>
            <person name="Iarovenko S."/>
            <person name="Subramanian E."/>
            <person name="Araus A.J."/>
            <person name="Petzold A."/>
            <person name="Susuki M."/>
            <person name="Suzuki K.-i.T."/>
            <person name="Hayashi T."/>
            <person name="Toyoda A."/>
            <person name="Oliveira C."/>
            <person name="Osipova E."/>
            <person name="Leigh N.D."/>
            <person name="Simon A."/>
            <person name="Yun M.H."/>
        </authorList>
    </citation>
    <scope>NUCLEOTIDE SEQUENCE</scope>
    <source>
        <strain evidence="1">20211129_DDA</strain>
        <tissue evidence="1">Liver</tissue>
    </source>
</reference>